<feature type="domain" description="Integrase zinc-binding" evidence="1">
    <location>
        <begin position="221"/>
        <end position="264"/>
    </location>
</feature>
<dbReference type="Gene3D" id="3.30.420.10">
    <property type="entry name" value="Ribonuclease H-like superfamily/Ribonuclease H"/>
    <property type="match status" value="2"/>
</dbReference>
<dbReference type="AlphaFoldDB" id="A0A5B6WSG0"/>
<dbReference type="EMBL" id="SMMG02000002">
    <property type="protein sequence ID" value="KAA3484298.1"/>
    <property type="molecule type" value="Genomic_DNA"/>
</dbReference>
<gene>
    <name evidence="3" type="ORF">EPI10_006390</name>
</gene>
<keyword evidence="4" id="KW-1185">Reference proteome</keyword>
<accession>A0A5B6WSG0</accession>
<dbReference type="InterPro" id="IPR041588">
    <property type="entry name" value="Integrase_H2C2"/>
</dbReference>
<proteinExistence type="predicted"/>
<comment type="caution">
    <text evidence="3">The sequence shown here is derived from an EMBL/GenBank/DDBJ whole genome shotgun (WGS) entry which is preliminary data.</text>
</comment>
<protein>
    <submittedName>
        <fullName evidence="3">Transposon Ty3-G Gag-Pol polyprotein</fullName>
    </submittedName>
</protein>
<dbReference type="SUPFAM" id="SSF56672">
    <property type="entry name" value="DNA/RNA polymerases"/>
    <property type="match status" value="1"/>
</dbReference>
<evidence type="ECO:0000259" key="1">
    <source>
        <dbReference type="Pfam" id="PF17921"/>
    </source>
</evidence>
<dbReference type="InterPro" id="IPR043502">
    <property type="entry name" value="DNA/RNA_pol_sf"/>
</dbReference>
<name>A0A5B6WSG0_9ROSI</name>
<evidence type="ECO:0000313" key="3">
    <source>
        <dbReference type="EMBL" id="KAA3484298.1"/>
    </source>
</evidence>
<dbReference type="Gene3D" id="3.10.10.10">
    <property type="entry name" value="HIV Type 1 Reverse Transcriptase, subunit A, domain 1"/>
    <property type="match status" value="2"/>
</dbReference>
<dbReference type="InterPro" id="IPR043128">
    <property type="entry name" value="Rev_trsase/Diguanyl_cyclase"/>
</dbReference>
<dbReference type="OrthoDB" id="1749844at2759"/>
<reference evidence="4" key="1">
    <citation type="journal article" date="2019" name="Plant Biotechnol. J.">
        <title>Genome sequencing of the Australian wild diploid species Gossypium australe highlights disease resistance and delayed gland morphogenesis.</title>
        <authorList>
            <person name="Cai Y."/>
            <person name="Cai X."/>
            <person name="Wang Q."/>
            <person name="Wang P."/>
            <person name="Zhang Y."/>
            <person name="Cai C."/>
            <person name="Xu Y."/>
            <person name="Wang K."/>
            <person name="Zhou Z."/>
            <person name="Wang C."/>
            <person name="Geng S."/>
            <person name="Li B."/>
            <person name="Dong Q."/>
            <person name="Hou Y."/>
            <person name="Wang H."/>
            <person name="Ai P."/>
            <person name="Liu Z."/>
            <person name="Yi F."/>
            <person name="Sun M."/>
            <person name="An G."/>
            <person name="Cheng J."/>
            <person name="Zhang Y."/>
            <person name="Shi Q."/>
            <person name="Xie Y."/>
            <person name="Shi X."/>
            <person name="Chang Y."/>
            <person name="Huang F."/>
            <person name="Chen Y."/>
            <person name="Hong S."/>
            <person name="Mi L."/>
            <person name="Sun Q."/>
            <person name="Zhang L."/>
            <person name="Zhou B."/>
            <person name="Peng R."/>
            <person name="Zhang X."/>
            <person name="Liu F."/>
        </authorList>
    </citation>
    <scope>NUCLEOTIDE SEQUENCE [LARGE SCALE GENOMIC DNA]</scope>
    <source>
        <strain evidence="4">cv. PA1801</strain>
    </source>
</reference>
<dbReference type="InterPro" id="IPR012337">
    <property type="entry name" value="RNaseH-like_sf"/>
</dbReference>
<dbReference type="Pfam" id="PF17921">
    <property type="entry name" value="Integrase_H2C2"/>
    <property type="match status" value="1"/>
</dbReference>
<dbReference type="Gene3D" id="3.30.70.270">
    <property type="match status" value="1"/>
</dbReference>
<sequence length="524" mass="60444">MSAQRYVRKWCEAYLAYVLNTKVSELKIESVSVVCEYPDDFPEELHGLPPIREVEFGIDLVSGTSPISIPLYRMAPTKLKELKAQLQELTDKGFAKSSFSPSGALLKRAIVFSKIDLRSGYYQLRVKESNVAKTAFRTRFLGHIVSGDGIRVNTSKISDSSILAELRARPVFLQQICEAQKSDSELQAKRAQCESGSDSNFRIGSDDCLTFRDRVCVLKNDEIIHKILYEAHNGCLSIHLGNTKMYNDLKKLYWWSGLKRDISKLPLTSKKKDAVWVIVDTLTKSGHFIPIRIDYSLEKLAELYIAEIVRLHRVPISIISDRDPRFTSRFWKKLQEALEFEGSWEKYLPLVEFAYNNNFQSSIKMAPYESLYGHKCSTPLYWTKLSGRQIHEVDLKSYADLKRKEIEFQVGDKAFLKVSPWKKIMSFGRKGKLSPCFIWPYEVIERVGPVAYRLALPTELERIHNVFYVSMLKRYRSDPSHIISRTEVEIQPDMTYGEEPIKVLAREVKQLRNKSIALVKVLWQ</sequence>
<organism evidence="3 4">
    <name type="scientific">Gossypium australe</name>
    <dbReference type="NCBI Taxonomy" id="47621"/>
    <lineage>
        <taxon>Eukaryota</taxon>
        <taxon>Viridiplantae</taxon>
        <taxon>Streptophyta</taxon>
        <taxon>Embryophyta</taxon>
        <taxon>Tracheophyta</taxon>
        <taxon>Spermatophyta</taxon>
        <taxon>Magnoliopsida</taxon>
        <taxon>eudicotyledons</taxon>
        <taxon>Gunneridae</taxon>
        <taxon>Pentapetalae</taxon>
        <taxon>rosids</taxon>
        <taxon>malvids</taxon>
        <taxon>Malvales</taxon>
        <taxon>Malvaceae</taxon>
        <taxon>Malvoideae</taxon>
        <taxon>Gossypium</taxon>
    </lineage>
</organism>
<dbReference type="InterPro" id="IPR036397">
    <property type="entry name" value="RNaseH_sf"/>
</dbReference>
<dbReference type="SUPFAM" id="SSF53098">
    <property type="entry name" value="Ribonuclease H-like"/>
    <property type="match status" value="1"/>
</dbReference>
<dbReference type="GO" id="GO:0003676">
    <property type="term" value="F:nucleic acid binding"/>
    <property type="evidence" value="ECO:0007669"/>
    <property type="project" value="InterPro"/>
</dbReference>
<dbReference type="InterPro" id="IPR056924">
    <property type="entry name" value="SH3_Tf2-1"/>
</dbReference>
<feature type="domain" description="Tf2-1-like SH3-like" evidence="2">
    <location>
        <begin position="411"/>
        <end position="476"/>
    </location>
</feature>
<evidence type="ECO:0000259" key="2">
    <source>
        <dbReference type="Pfam" id="PF24626"/>
    </source>
</evidence>
<evidence type="ECO:0000313" key="4">
    <source>
        <dbReference type="Proteomes" id="UP000325315"/>
    </source>
</evidence>
<dbReference type="PANTHER" id="PTHR46148">
    <property type="entry name" value="CHROMO DOMAIN-CONTAINING PROTEIN"/>
    <property type="match status" value="1"/>
</dbReference>
<dbReference type="Gene3D" id="1.10.340.70">
    <property type="match status" value="1"/>
</dbReference>
<dbReference type="Pfam" id="PF24626">
    <property type="entry name" value="SH3_Tf2-1"/>
    <property type="match status" value="1"/>
</dbReference>
<dbReference type="PANTHER" id="PTHR46148:SF44">
    <property type="entry name" value="GAG-POL POLYPROTEIN"/>
    <property type="match status" value="1"/>
</dbReference>
<dbReference type="Proteomes" id="UP000325315">
    <property type="component" value="Unassembled WGS sequence"/>
</dbReference>